<evidence type="ECO:0000313" key="2">
    <source>
        <dbReference type="Proteomes" id="UP000053512"/>
    </source>
</evidence>
<proteinExistence type="predicted"/>
<accession>A0A0W8IHT2</accession>
<dbReference type="Proteomes" id="UP000053512">
    <property type="component" value="Unassembled WGS sequence"/>
</dbReference>
<reference evidence="2" key="1">
    <citation type="submission" date="2015-12" db="EMBL/GenBank/DDBJ databases">
        <authorList>
            <person name="Nair G.R."/>
            <person name="Kaur G."/>
            <person name="Mayilraj S."/>
        </authorList>
    </citation>
    <scope>NUCLEOTIDE SEQUENCE [LARGE SCALE GENOMIC DNA]</scope>
    <source>
        <strain evidence="2">CD08_4</strain>
    </source>
</reference>
<name>A0A0W8IHT2_KOCRO</name>
<comment type="caution">
    <text evidence="1">The sequence shown here is derived from an EMBL/GenBank/DDBJ whole genome shotgun (WGS) entry which is preliminary data.</text>
</comment>
<organism evidence="1 2">
    <name type="scientific">Kocuria rosea subsp. polaris</name>
    <dbReference type="NCBI Taxonomy" id="136273"/>
    <lineage>
        <taxon>Bacteria</taxon>
        <taxon>Bacillati</taxon>
        <taxon>Actinomycetota</taxon>
        <taxon>Actinomycetes</taxon>
        <taxon>Micrococcales</taxon>
        <taxon>Micrococcaceae</taxon>
        <taxon>Kocuria</taxon>
    </lineage>
</organism>
<protein>
    <submittedName>
        <fullName evidence="1">Uncharacterized protein</fullName>
    </submittedName>
</protein>
<gene>
    <name evidence="1" type="ORF">AVL61_16405</name>
</gene>
<dbReference type="EMBL" id="LQBK01000012">
    <property type="protein sequence ID" value="KUG59493.1"/>
    <property type="molecule type" value="Genomic_DNA"/>
</dbReference>
<sequence length="227" mass="24985">MSVEDRSCFSYQVAAGNTTSESRVELVIRKSADTSRSSLPSGACSCQVTSFGREVEWSEPRTLWWVPSRCLRKYSSPLAEEPSRLERHSIRVRGQFCGASTSSTAKRMSCALSRSATHRASSGASPRATPSEAASATSREFWSNCGKNGIHPMRVDLATTSAVCMPFRCPSARGDWRESEEYPSERNWSVCMYQNAVPIMNRGGRVQSVAAAIVAWPVIGRVFSWPT</sequence>
<evidence type="ECO:0000313" key="1">
    <source>
        <dbReference type="EMBL" id="KUG59493.1"/>
    </source>
</evidence>
<dbReference type="AlphaFoldDB" id="A0A0W8IHT2"/>